<reference evidence="5 6" key="1">
    <citation type="submission" date="2023-09" db="EMBL/GenBank/DDBJ databases">
        <title>Demequina sp. a novel bacteria isolated from Capsicum annuum.</title>
        <authorList>
            <person name="Humaira Z."/>
            <person name="Lee J."/>
            <person name="Cho D."/>
        </authorList>
    </citation>
    <scope>NUCLEOTIDE SEQUENCE [LARGE SCALE GENOMIC DNA]</scope>
    <source>
        <strain evidence="5 6">OYTSA14</strain>
    </source>
</reference>
<dbReference type="InterPro" id="IPR050268">
    <property type="entry name" value="NADH-dep_flavin_reductase"/>
</dbReference>
<dbReference type="SMART" id="SM00903">
    <property type="entry name" value="Flavin_Reduct"/>
    <property type="match status" value="1"/>
</dbReference>
<dbReference type="PANTHER" id="PTHR30466">
    <property type="entry name" value="FLAVIN REDUCTASE"/>
    <property type="match status" value="1"/>
</dbReference>
<protein>
    <submittedName>
        <fullName evidence="5">Flavin reductase family protein</fullName>
        <ecNumber evidence="5">1.-.-.-</ecNumber>
    </submittedName>
</protein>
<dbReference type="EMBL" id="CP134879">
    <property type="protein sequence ID" value="WNM24075.1"/>
    <property type="molecule type" value="Genomic_DNA"/>
</dbReference>
<evidence type="ECO:0000313" key="6">
    <source>
        <dbReference type="Proteomes" id="UP001304125"/>
    </source>
</evidence>
<name>A0AA96J780_9MICO</name>
<dbReference type="AlphaFoldDB" id="A0AA96J780"/>
<dbReference type="InterPro" id="IPR012349">
    <property type="entry name" value="Split_barrel_FMN-bd"/>
</dbReference>
<evidence type="ECO:0000313" key="5">
    <source>
        <dbReference type="EMBL" id="WNM24075.1"/>
    </source>
</evidence>
<feature type="domain" description="Flavin reductase like" evidence="4">
    <location>
        <begin position="47"/>
        <end position="191"/>
    </location>
</feature>
<feature type="region of interest" description="Disordered" evidence="3">
    <location>
        <begin position="1"/>
        <end position="21"/>
    </location>
</feature>
<evidence type="ECO:0000256" key="3">
    <source>
        <dbReference type="SAM" id="MobiDB-lite"/>
    </source>
</evidence>
<comment type="similarity">
    <text evidence="1">Belongs to the non-flavoprotein flavin reductase family.</text>
</comment>
<proteinExistence type="inferred from homology"/>
<dbReference type="EC" id="1.-.-.-" evidence="5"/>
<gene>
    <name evidence="5" type="ORF">RN606_12000</name>
</gene>
<sequence length="194" mass="20139">MEEAHCSDRGQQADVQPLLGADGMPSPGVLASAWLGDPTPDTLKAAFGAFPSGVAALCAEVDGMRRGLAATSFTVGVSFDPPLVVCSVQNTSTTWPHLRTATRIGVSVLGAGHESVCLELAKRAEDKFANLSSVSSGSGAVFIAGAPVWLECSVVTETPVGDHTLVVLKVDALSVLPEQDPLVYHAKQFRRLAG</sequence>
<dbReference type="InterPro" id="IPR002563">
    <property type="entry name" value="Flavin_Rdtase-like_dom"/>
</dbReference>
<dbReference type="GO" id="GO:0042602">
    <property type="term" value="F:riboflavin reductase (NADPH) activity"/>
    <property type="evidence" value="ECO:0007669"/>
    <property type="project" value="TreeGrafter"/>
</dbReference>
<dbReference type="RefSeq" id="WP_313497483.1">
    <property type="nucleotide sequence ID" value="NZ_CP134879.1"/>
</dbReference>
<evidence type="ECO:0000256" key="1">
    <source>
        <dbReference type="ARBA" id="ARBA00008898"/>
    </source>
</evidence>
<dbReference type="PANTHER" id="PTHR30466:SF11">
    <property type="entry name" value="FLAVIN-DEPENDENT MONOOXYGENASE, REDUCTASE SUBUNIT HSAB"/>
    <property type="match status" value="1"/>
</dbReference>
<accession>A0AA96J780</accession>
<evidence type="ECO:0000256" key="2">
    <source>
        <dbReference type="ARBA" id="ARBA00023002"/>
    </source>
</evidence>
<dbReference type="Gene3D" id="2.30.110.10">
    <property type="entry name" value="Electron Transport, Fmn-binding Protein, Chain A"/>
    <property type="match status" value="1"/>
</dbReference>
<keyword evidence="6" id="KW-1185">Reference proteome</keyword>
<evidence type="ECO:0000259" key="4">
    <source>
        <dbReference type="SMART" id="SM00903"/>
    </source>
</evidence>
<dbReference type="GO" id="GO:0010181">
    <property type="term" value="F:FMN binding"/>
    <property type="evidence" value="ECO:0007669"/>
    <property type="project" value="InterPro"/>
</dbReference>
<dbReference type="Proteomes" id="UP001304125">
    <property type="component" value="Chromosome"/>
</dbReference>
<organism evidence="5 6">
    <name type="scientific">Demequina capsici</name>
    <dbReference type="NCBI Taxonomy" id="3075620"/>
    <lineage>
        <taxon>Bacteria</taxon>
        <taxon>Bacillati</taxon>
        <taxon>Actinomycetota</taxon>
        <taxon>Actinomycetes</taxon>
        <taxon>Micrococcales</taxon>
        <taxon>Demequinaceae</taxon>
        <taxon>Demequina</taxon>
    </lineage>
</organism>
<keyword evidence="2 5" id="KW-0560">Oxidoreductase</keyword>
<dbReference type="SUPFAM" id="SSF50475">
    <property type="entry name" value="FMN-binding split barrel"/>
    <property type="match status" value="1"/>
</dbReference>
<dbReference type="Pfam" id="PF01613">
    <property type="entry name" value="Flavin_Reduct"/>
    <property type="match status" value="1"/>
</dbReference>